<gene>
    <name evidence="3" type="ORF">ACFSCV_03355</name>
</gene>
<sequence>MRSALRRLGALAPVLAIGAVFALLLASPWRGVLDAPAYDALAAIAPPPPAPDIVVVAIDEPSFAEIGQRWPWPRSLHADLIRAVRAAGARTIGLDIVFAEPSSPEADLALAEALGPDVILAADFTVIDTQHARQSLRIDPLPEFLDRGAKTGIAAVSLDRDGALRRAPAYDDAFARMVARAAGATPGPVSDGALIRFRGGPRTYRTVSYYQALEPDKFLPPGALKDAVVLVGLSTQTAAGAGAADAFATPFTARTGRWTAGVEAQATMVDGWRSGDVIRQAPLWAEFAALGLAIAAGAGLARGGRVTLRAALSALALAVVAVAASWLALRHGGWLSPVAPVLALAAVVGLDAAIDYARERRARKEIARAFGQYLAPELVERLARDPAALKLGGEVRVITVLFCDVRGFTSIAERLKDDPERLTSLVNRLLQPLSDAVFAEGGTIDKYIGDCVMAFWNAPLDTPDHAERAVAAGLRMLAAIEALNAELAAEPAAGAPPLVLGVGVGINTGACVVGNLGCDRRFDYSAIGDAVNLASRLESASRFYGVPMLIGEDTAAAAGSRLALLELDRLAVKGRASGTAVYAVLPAAHSEAAARVQAAFLAAYRAGDWDAADAALGRLSSEAPELGVYAVRMAERVARLRAEPPPVDWNGVFAAVEK</sequence>
<evidence type="ECO:0000256" key="1">
    <source>
        <dbReference type="SAM" id="Phobius"/>
    </source>
</evidence>
<feature type="transmembrane region" description="Helical" evidence="1">
    <location>
        <begin position="334"/>
        <end position="354"/>
    </location>
</feature>
<protein>
    <submittedName>
        <fullName evidence="3">CHASE2 domain-containing protein</fullName>
    </submittedName>
</protein>
<dbReference type="PROSITE" id="PS50125">
    <property type="entry name" value="GUANYLATE_CYCLASE_2"/>
    <property type="match status" value="1"/>
</dbReference>
<keyword evidence="4" id="KW-1185">Reference proteome</keyword>
<organism evidence="3 4">
    <name type="scientific">Methylopila henanensis</name>
    <dbReference type="NCBI Taxonomy" id="873516"/>
    <lineage>
        <taxon>Bacteria</taxon>
        <taxon>Pseudomonadati</taxon>
        <taxon>Pseudomonadota</taxon>
        <taxon>Alphaproteobacteria</taxon>
        <taxon>Hyphomicrobiales</taxon>
        <taxon>Methylopilaceae</taxon>
        <taxon>Methylopila</taxon>
    </lineage>
</organism>
<dbReference type="SMART" id="SM01080">
    <property type="entry name" value="CHASE2"/>
    <property type="match status" value="1"/>
</dbReference>
<dbReference type="PANTHER" id="PTHR43081">
    <property type="entry name" value="ADENYLATE CYCLASE, TERMINAL-DIFFERENTIATION SPECIFIC-RELATED"/>
    <property type="match status" value="1"/>
</dbReference>
<dbReference type="RefSeq" id="WP_378797002.1">
    <property type="nucleotide sequence ID" value="NZ_JBHUER010000002.1"/>
</dbReference>
<dbReference type="InterPro" id="IPR050697">
    <property type="entry name" value="Adenylyl/Guanylyl_Cyclase_3/4"/>
</dbReference>
<dbReference type="Pfam" id="PF00211">
    <property type="entry name" value="Guanylate_cyc"/>
    <property type="match status" value="1"/>
</dbReference>
<keyword evidence="1" id="KW-0812">Transmembrane</keyword>
<keyword evidence="1" id="KW-0472">Membrane</keyword>
<dbReference type="Gene3D" id="3.30.70.1230">
    <property type="entry name" value="Nucleotide cyclase"/>
    <property type="match status" value="1"/>
</dbReference>
<reference evidence="4" key="1">
    <citation type="journal article" date="2019" name="Int. J. Syst. Evol. Microbiol.">
        <title>The Global Catalogue of Microorganisms (GCM) 10K type strain sequencing project: providing services to taxonomists for standard genome sequencing and annotation.</title>
        <authorList>
            <consortium name="The Broad Institute Genomics Platform"/>
            <consortium name="The Broad Institute Genome Sequencing Center for Infectious Disease"/>
            <person name="Wu L."/>
            <person name="Ma J."/>
        </authorList>
    </citation>
    <scope>NUCLEOTIDE SEQUENCE [LARGE SCALE GENOMIC DNA]</scope>
    <source>
        <strain evidence="4">KCTC 23707</strain>
    </source>
</reference>
<dbReference type="InterPro" id="IPR029787">
    <property type="entry name" value="Nucleotide_cyclase"/>
</dbReference>
<feature type="domain" description="Guanylate cyclase" evidence="2">
    <location>
        <begin position="399"/>
        <end position="538"/>
    </location>
</feature>
<dbReference type="InterPro" id="IPR001054">
    <property type="entry name" value="A/G_cyclase"/>
</dbReference>
<evidence type="ECO:0000313" key="4">
    <source>
        <dbReference type="Proteomes" id="UP001597308"/>
    </source>
</evidence>
<proteinExistence type="predicted"/>
<name>A0ABW4K3M1_9HYPH</name>
<dbReference type="PANTHER" id="PTHR43081:SF1">
    <property type="entry name" value="ADENYLATE CYCLASE, TERMINAL-DIFFERENTIATION SPECIFIC"/>
    <property type="match status" value="1"/>
</dbReference>
<feature type="transmembrane region" description="Helical" evidence="1">
    <location>
        <begin position="308"/>
        <end position="328"/>
    </location>
</feature>
<dbReference type="Pfam" id="PF05226">
    <property type="entry name" value="CHASE2"/>
    <property type="match status" value="1"/>
</dbReference>
<feature type="transmembrane region" description="Helical" evidence="1">
    <location>
        <begin position="283"/>
        <end position="301"/>
    </location>
</feature>
<dbReference type="InterPro" id="IPR007890">
    <property type="entry name" value="CHASE2"/>
</dbReference>
<dbReference type="Proteomes" id="UP001597308">
    <property type="component" value="Unassembled WGS sequence"/>
</dbReference>
<evidence type="ECO:0000259" key="2">
    <source>
        <dbReference type="PROSITE" id="PS50125"/>
    </source>
</evidence>
<dbReference type="CDD" id="cd07302">
    <property type="entry name" value="CHD"/>
    <property type="match status" value="1"/>
</dbReference>
<dbReference type="SMART" id="SM00044">
    <property type="entry name" value="CYCc"/>
    <property type="match status" value="1"/>
</dbReference>
<dbReference type="SUPFAM" id="SSF55073">
    <property type="entry name" value="Nucleotide cyclase"/>
    <property type="match status" value="1"/>
</dbReference>
<keyword evidence="1" id="KW-1133">Transmembrane helix</keyword>
<comment type="caution">
    <text evidence="3">The sequence shown here is derived from an EMBL/GenBank/DDBJ whole genome shotgun (WGS) entry which is preliminary data.</text>
</comment>
<accession>A0ABW4K3M1</accession>
<dbReference type="EMBL" id="JBHUER010000002">
    <property type="protein sequence ID" value="MFD1702033.1"/>
    <property type="molecule type" value="Genomic_DNA"/>
</dbReference>
<evidence type="ECO:0000313" key="3">
    <source>
        <dbReference type="EMBL" id="MFD1702033.1"/>
    </source>
</evidence>